<evidence type="ECO:0000313" key="2">
    <source>
        <dbReference type="EMBL" id="ACT33686.1"/>
    </source>
</evidence>
<feature type="transmembrane region" description="Helical" evidence="1">
    <location>
        <begin position="387"/>
        <end position="408"/>
    </location>
</feature>
<organism evidence="2 3">
    <name type="scientific">Clostridium botulinum D str. 1873</name>
    <dbReference type="NCBI Taxonomy" id="592027"/>
    <lineage>
        <taxon>Bacteria</taxon>
        <taxon>Bacillati</taxon>
        <taxon>Bacillota</taxon>
        <taxon>Clostridia</taxon>
        <taxon>Eubacteriales</taxon>
        <taxon>Clostridiaceae</taxon>
        <taxon>Clostridium</taxon>
    </lineage>
</organism>
<keyword evidence="1" id="KW-0812">Transmembrane</keyword>
<sequence length="413" mass="47049">MNLLTKLELKKIRCNKAVKGACFLLILYILIAVIGSIHSAYSYTTNTTEPLKGMKAIKQNKLYAEKTKGYLDDKKIENVINYYHKLKSNKNNVDSEGFFKNEAYINWAPYGDIQSLIATSYSDIKTYDYKIIDKLTPNNSKQFYGNRVKKIKDFLELDYEYSHFNKADAKAIMKEAKNLSTPMYYDYTDGWSKLMDNFFFLNIGIILILCFSVCNVFTEDIYNGMSLVVLPTIHGKSKLAASKIKASIMFSSIAYLIFNGLFAGSLLMFYGAEGWNCQLQIIPSYFLSIYNLKFYQGYILAIIVGLCALLFMITLTLLLSNILKKAFITMGTVTVLLLGPILLTTDKLTRIPTNIIELLPVKAINFGYTLRQQSMYNVFGTEILRGYITPIILLILSIILIPFIVKLYNKQQA</sequence>
<accession>A0A9N7B8S5</accession>
<keyword evidence="1" id="KW-1133">Transmembrane helix</keyword>
<dbReference type="Proteomes" id="UP000006160">
    <property type="component" value="Plasmid pCLG1"/>
</dbReference>
<gene>
    <name evidence="2" type="ORF">CLG_0078</name>
</gene>
<dbReference type="EMBL" id="CP001659">
    <property type="protein sequence ID" value="ACT33686.1"/>
    <property type="molecule type" value="Genomic_DNA"/>
</dbReference>
<proteinExistence type="predicted"/>
<feature type="transmembrane region" description="Helical" evidence="1">
    <location>
        <begin position="198"/>
        <end position="217"/>
    </location>
</feature>
<evidence type="ECO:0000313" key="3">
    <source>
        <dbReference type="Proteomes" id="UP000006160"/>
    </source>
</evidence>
<dbReference type="RefSeq" id="WP_012669451.1">
    <property type="nucleotide sequence ID" value="NC_012946.1"/>
</dbReference>
<geneLocation type="plasmid" evidence="2 3">
    <name>pCLG1</name>
</geneLocation>
<keyword evidence="1" id="KW-0472">Membrane</keyword>
<protein>
    <submittedName>
        <fullName evidence="2">Membrane protein</fullName>
    </submittedName>
</protein>
<feature type="transmembrane region" description="Helical" evidence="1">
    <location>
        <begin position="295"/>
        <end position="319"/>
    </location>
</feature>
<feature type="transmembrane region" description="Helical" evidence="1">
    <location>
        <begin position="246"/>
        <end position="270"/>
    </location>
</feature>
<name>A0A9N7B8S5_CLOBO</name>
<reference evidence="2 3" key="1">
    <citation type="submission" date="2009-06" db="EMBL/GenBank/DDBJ databases">
        <authorList>
            <person name="Shrivastava S."/>
            <person name="Brinkac L.B."/>
            <person name="Brown J.L."/>
            <person name="Bruce D.B."/>
            <person name="Detter C."/>
            <person name="Green L.D."/>
            <person name="Munk C.A."/>
            <person name="Rogers Y.C."/>
            <person name="Tapia R."/>
            <person name="Saunders E.S."/>
            <person name="Sims D.R."/>
            <person name="Smith L.A."/>
            <person name="Smith T.J."/>
            <person name="Sutton G."/>
            <person name="Brettin T."/>
        </authorList>
    </citation>
    <scope>NUCLEOTIDE SEQUENCE [LARGE SCALE GENOMIC DNA]</scope>
    <source>
        <strain evidence="3">D str. 1873</strain>
        <plasmid evidence="2 3">pCLG1</plasmid>
    </source>
</reference>
<feature type="transmembrane region" description="Helical" evidence="1">
    <location>
        <begin position="21"/>
        <end position="41"/>
    </location>
</feature>
<dbReference type="AlphaFoldDB" id="A0A9N7B8S5"/>
<evidence type="ECO:0000256" key="1">
    <source>
        <dbReference type="SAM" id="Phobius"/>
    </source>
</evidence>
<feature type="transmembrane region" description="Helical" evidence="1">
    <location>
        <begin position="326"/>
        <end position="343"/>
    </location>
</feature>
<keyword evidence="2" id="KW-0614">Plasmid</keyword>